<gene>
    <name evidence="1" type="ORF">GOP47_0009942</name>
</gene>
<accession>A0A9D4ZJZ0</accession>
<sequence length="117" mass="13081">MTVASASAPKKRSIIKAILLQVAHNLGPHPASHLHLGPTSANLGSSSSKKINLLHHCQDIKEFESWTEEMLQEASLTIAKVEDADRLLDRLHYLVWEVYDLPYILPPPTFNVFSNAR</sequence>
<proteinExistence type="predicted"/>
<evidence type="ECO:0000313" key="2">
    <source>
        <dbReference type="Proteomes" id="UP000886520"/>
    </source>
</evidence>
<keyword evidence="2" id="KW-1185">Reference proteome</keyword>
<dbReference type="AlphaFoldDB" id="A0A9D4ZJZ0"/>
<protein>
    <submittedName>
        <fullName evidence="1">Uncharacterized protein</fullName>
    </submittedName>
</protein>
<dbReference type="EMBL" id="JABFUD020000009">
    <property type="protein sequence ID" value="KAI5075866.1"/>
    <property type="molecule type" value="Genomic_DNA"/>
</dbReference>
<reference evidence="1" key="1">
    <citation type="submission" date="2021-01" db="EMBL/GenBank/DDBJ databases">
        <title>Adiantum capillus-veneris genome.</title>
        <authorList>
            <person name="Fang Y."/>
            <person name="Liao Q."/>
        </authorList>
    </citation>
    <scope>NUCLEOTIDE SEQUENCE</scope>
    <source>
        <strain evidence="1">H3</strain>
        <tissue evidence="1">Leaf</tissue>
    </source>
</reference>
<organism evidence="1 2">
    <name type="scientific">Adiantum capillus-veneris</name>
    <name type="common">Maidenhair fern</name>
    <dbReference type="NCBI Taxonomy" id="13818"/>
    <lineage>
        <taxon>Eukaryota</taxon>
        <taxon>Viridiplantae</taxon>
        <taxon>Streptophyta</taxon>
        <taxon>Embryophyta</taxon>
        <taxon>Tracheophyta</taxon>
        <taxon>Polypodiopsida</taxon>
        <taxon>Polypodiidae</taxon>
        <taxon>Polypodiales</taxon>
        <taxon>Pteridineae</taxon>
        <taxon>Pteridaceae</taxon>
        <taxon>Vittarioideae</taxon>
        <taxon>Adiantum</taxon>
    </lineage>
</organism>
<dbReference type="Proteomes" id="UP000886520">
    <property type="component" value="Chromosome 9"/>
</dbReference>
<comment type="caution">
    <text evidence="1">The sequence shown here is derived from an EMBL/GenBank/DDBJ whole genome shotgun (WGS) entry which is preliminary data.</text>
</comment>
<name>A0A9D4ZJZ0_ADICA</name>
<evidence type="ECO:0000313" key="1">
    <source>
        <dbReference type="EMBL" id="KAI5075866.1"/>
    </source>
</evidence>